<dbReference type="RefSeq" id="WP_345718062.1">
    <property type="nucleotide sequence ID" value="NZ_BAABFP010000008.1"/>
</dbReference>
<dbReference type="InterPro" id="IPR029069">
    <property type="entry name" value="HotDog_dom_sf"/>
</dbReference>
<evidence type="ECO:0000313" key="1">
    <source>
        <dbReference type="EMBL" id="MFC6006581.1"/>
    </source>
</evidence>
<gene>
    <name evidence="1" type="ORF">ACFQDO_05500</name>
</gene>
<evidence type="ECO:0008006" key="3">
    <source>
        <dbReference type="Google" id="ProtNLM"/>
    </source>
</evidence>
<sequence length="259" mass="26619">MTTPALPDLVVPSRFNGPPHSGNGGWTCGALATMLPAADLGSTSPVVQVRLSAPPPLDVPMQVAGREGSVTASDSRGPVATAVAVPSPFTAAAPEPVSWEVASAAEARYRGLADHPFPTCFSCGTARDDGLGLRPGPLLDRPDVTACTWTPDGSDGSDIGGPVTWAALDCPGGWSVDLAGRPMVLGTMTTRLDAAPRAGQRHVVMGRVLRQEGRKAWTETALYALGRSDAAPRLLARAAAVWIAVDVSAVSAAPRNDAQ</sequence>
<dbReference type="EMBL" id="JBHSRD010000003">
    <property type="protein sequence ID" value="MFC6006581.1"/>
    <property type="molecule type" value="Genomic_DNA"/>
</dbReference>
<proteinExistence type="predicted"/>
<keyword evidence="2" id="KW-1185">Reference proteome</keyword>
<dbReference type="Proteomes" id="UP001596189">
    <property type="component" value="Unassembled WGS sequence"/>
</dbReference>
<comment type="caution">
    <text evidence="1">The sequence shown here is derived from an EMBL/GenBank/DDBJ whole genome shotgun (WGS) entry which is preliminary data.</text>
</comment>
<dbReference type="SUPFAM" id="SSF54637">
    <property type="entry name" value="Thioesterase/thiol ester dehydrase-isomerase"/>
    <property type="match status" value="1"/>
</dbReference>
<name>A0ABW1JBC7_9ACTN</name>
<dbReference type="Gene3D" id="3.10.129.10">
    <property type="entry name" value="Hotdog Thioesterase"/>
    <property type="match status" value="1"/>
</dbReference>
<protein>
    <recommendedName>
        <fullName evidence="3">Thioesterase family protein</fullName>
    </recommendedName>
</protein>
<reference evidence="2" key="1">
    <citation type="journal article" date="2019" name="Int. J. Syst. Evol. Microbiol.">
        <title>The Global Catalogue of Microorganisms (GCM) 10K type strain sequencing project: providing services to taxonomists for standard genome sequencing and annotation.</title>
        <authorList>
            <consortium name="The Broad Institute Genomics Platform"/>
            <consortium name="The Broad Institute Genome Sequencing Center for Infectious Disease"/>
            <person name="Wu L."/>
            <person name="Ma J."/>
        </authorList>
    </citation>
    <scope>NUCLEOTIDE SEQUENCE [LARGE SCALE GENOMIC DNA]</scope>
    <source>
        <strain evidence="2">KACC 14249</strain>
    </source>
</reference>
<accession>A0ABW1JBC7</accession>
<evidence type="ECO:0000313" key="2">
    <source>
        <dbReference type="Proteomes" id="UP001596189"/>
    </source>
</evidence>
<organism evidence="1 2">
    <name type="scientific">Angustibacter luteus</name>
    <dbReference type="NCBI Taxonomy" id="658456"/>
    <lineage>
        <taxon>Bacteria</taxon>
        <taxon>Bacillati</taxon>
        <taxon>Actinomycetota</taxon>
        <taxon>Actinomycetes</taxon>
        <taxon>Kineosporiales</taxon>
        <taxon>Kineosporiaceae</taxon>
    </lineage>
</organism>